<sequence>MKVTLIGIDLAKSVFQVCGVNQVGNSVFNRQVRRNKLLETLLQFPDVEVAMEACSGSNYWGRELGKHGFKVLLIPPQHVKPFVKGNKNDRNDAFAITEAARRPRMQFVEPRTLEQTDILVLHKVIDRKVQARTALTNQIRGLLNEYGVVVSPGKERLLKALPELLEDAENGLTPAVREVLQSLLYEWREANRQIRAHETKLKSAAKQLEPVRRLMAVKGVAEKTATAMVGFAGEGKAFKSGRHFAANLGLVPSEHSSGGRQKLGGITRRGNNYLRRLLVQGAWSVIRYADRSTDRLSRWAKNVLERRGKHKAVVAVANKLARILWAMLYHQTEYRPG</sequence>
<evidence type="ECO:0000259" key="1">
    <source>
        <dbReference type="Pfam" id="PF01548"/>
    </source>
</evidence>
<dbReference type="Proteomes" id="UP000239648">
    <property type="component" value="Unassembled WGS sequence"/>
</dbReference>
<protein>
    <submittedName>
        <fullName evidence="4">Transposase</fullName>
    </submittedName>
</protein>
<keyword evidence="6" id="KW-1185">Reference proteome</keyword>
<dbReference type="Pfam" id="PF02371">
    <property type="entry name" value="Transposase_20"/>
    <property type="match status" value="1"/>
</dbReference>
<reference evidence="3 6" key="1">
    <citation type="submission" date="2018-02" db="EMBL/GenBank/DDBJ databases">
        <title>Deep subsurface shale carbon reservoir microbial communities from Ohio and West Virginia, USA.</title>
        <authorList>
            <person name="Wrighton K."/>
        </authorList>
    </citation>
    <scope>NUCLEOTIDE SEQUENCE [LARGE SCALE GENOMIC DNA]</scope>
    <source>
        <strain evidence="3 6">UTICA-S1B6</strain>
    </source>
</reference>
<dbReference type="Pfam" id="PF01548">
    <property type="entry name" value="DEDD_Tnp_IS110"/>
    <property type="match status" value="1"/>
</dbReference>
<evidence type="ECO:0000313" key="4">
    <source>
        <dbReference type="EMBL" id="PPK50057.1"/>
    </source>
</evidence>
<dbReference type="EMBL" id="PTIU01000086">
    <property type="protein sequence ID" value="PPK50057.1"/>
    <property type="molecule type" value="Genomic_DNA"/>
</dbReference>
<dbReference type="PANTHER" id="PTHR33055">
    <property type="entry name" value="TRANSPOSASE FOR INSERTION SEQUENCE ELEMENT IS1111A"/>
    <property type="match status" value="1"/>
</dbReference>
<name>A0A2S6G1Z5_9GAMM</name>
<accession>A0A2S6G1Z5</accession>
<proteinExistence type="predicted"/>
<dbReference type="GO" id="GO:0006313">
    <property type="term" value="P:DNA transposition"/>
    <property type="evidence" value="ECO:0007669"/>
    <property type="project" value="InterPro"/>
</dbReference>
<dbReference type="RefSeq" id="WP_104417672.1">
    <property type="nucleotide sequence ID" value="NZ_PTIT01000082.1"/>
</dbReference>
<dbReference type="PANTHER" id="PTHR33055:SF3">
    <property type="entry name" value="PUTATIVE TRANSPOSASE FOR IS117-RELATED"/>
    <property type="match status" value="1"/>
</dbReference>
<dbReference type="GO" id="GO:0004803">
    <property type="term" value="F:transposase activity"/>
    <property type="evidence" value="ECO:0007669"/>
    <property type="project" value="InterPro"/>
</dbReference>
<evidence type="ECO:0000259" key="2">
    <source>
        <dbReference type="Pfam" id="PF02371"/>
    </source>
</evidence>
<dbReference type="InterPro" id="IPR047650">
    <property type="entry name" value="Transpos_IS110"/>
</dbReference>
<dbReference type="EMBL" id="PTIT01000082">
    <property type="protein sequence ID" value="PPK48479.1"/>
    <property type="molecule type" value="Genomic_DNA"/>
</dbReference>
<feature type="domain" description="Transposase IS110-like N-terminal" evidence="1">
    <location>
        <begin position="6"/>
        <end position="146"/>
    </location>
</feature>
<dbReference type="GO" id="GO:0003677">
    <property type="term" value="F:DNA binding"/>
    <property type="evidence" value="ECO:0007669"/>
    <property type="project" value="InterPro"/>
</dbReference>
<reference evidence="4 5" key="2">
    <citation type="submission" date="2018-02" db="EMBL/GenBank/DDBJ databases">
        <title>Subsurface microbial communities from deep shales in Ohio and West Virginia, USA.</title>
        <authorList>
            <person name="Wrighton K."/>
        </authorList>
    </citation>
    <scope>NUCLEOTIDE SEQUENCE [LARGE SCALE GENOMIC DNA]</scope>
    <source>
        <strain evidence="4 5">UTICA-S1B9</strain>
    </source>
</reference>
<gene>
    <name evidence="4" type="ORF">B0H24_10861</name>
    <name evidence="3" type="ORF">BY455_1821</name>
</gene>
<dbReference type="Proteomes" id="UP000239446">
    <property type="component" value="Unassembled WGS sequence"/>
</dbReference>
<evidence type="ECO:0000313" key="3">
    <source>
        <dbReference type="EMBL" id="PPK48479.1"/>
    </source>
</evidence>
<dbReference type="InterPro" id="IPR003346">
    <property type="entry name" value="Transposase_20"/>
</dbReference>
<dbReference type="OrthoDB" id="5289737at2"/>
<comment type="caution">
    <text evidence="4">The sequence shown here is derived from an EMBL/GenBank/DDBJ whole genome shotgun (WGS) entry which is preliminary data.</text>
</comment>
<feature type="domain" description="Transposase IS116/IS110/IS902 C-terminal" evidence="2">
    <location>
        <begin position="212"/>
        <end position="291"/>
    </location>
</feature>
<dbReference type="InterPro" id="IPR002525">
    <property type="entry name" value="Transp_IS110-like_N"/>
</dbReference>
<organism evidence="4 5">
    <name type="scientific">Marinobacter persicus</name>
    <dbReference type="NCBI Taxonomy" id="930118"/>
    <lineage>
        <taxon>Bacteria</taxon>
        <taxon>Pseudomonadati</taxon>
        <taxon>Pseudomonadota</taxon>
        <taxon>Gammaproteobacteria</taxon>
        <taxon>Pseudomonadales</taxon>
        <taxon>Marinobacteraceae</taxon>
        <taxon>Marinobacter</taxon>
    </lineage>
</organism>
<evidence type="ECO:0000313" key="5">
    <source>
        <dbReference type="Proteomes" id="UP000239446"/>
    </source>
</evidence>
<dbReference type="AlphaFoldDB" id="A0A2S6G1Z5"/>
<evidence type="ECO:0000313" key="6">
    <source>
        <dbReference type="Proteomes" id="UP000239648"/>
    </source>
</evidence>
<dbReference type="NCBIfam" id="NF033542">
    <property type="entry name" value="transpos_IS110"/>
    <property type="match status" value="1"/>
</dbReference>